<dbReference type="GO" id="GO:0006777">
    <property type="term" value="P:Mo-molybdopterin cofactor biosynthetic process"/>
    <property type="evidence" value="ECO:0007669"/>
    <property type="project" value="InterPro"/>
</dbReference>
<dbReference type="Proteomes" id="UP000005744">
    <property type="component" value="Unassembled WGS sequence"/>
</dbReference>
<dbReference type="PANTHER" id="PTHR33359">
    <property type="entry name" value="MOLYBDOPTERIN SYNTHASE SULFUR CARRIER SUBUNIT"/>
    <property type="match status" value="1"/>
</dbReference>
<organism evidence="4 5">
    <name type="scientific">Beggiatoa alba B18LD</name>
    <dbReference type="NCBI Taxonomy" id="395493"/>
    <lineage>
        <taxon>Bacteria</taxon>
        <taxon>Pseudomonadati</taxon>
        <taxon>Pseudomonadota</taxon>
        <taxon>Gammaproteobacteria</taxon>
        <taxon>Thiotrichales</taxon>
        <taxon>Thiotrichaceae</taxon>
        <taxon>Beggiatoa</taxon>
    </lineage>
</organism>
<keyword evidence="5" id="KW-1185">Reference proteome</keyword>
<name>I3CHA7_9GAMM</name>
<accession>I3CHA7</accession>
<keyword evidence="1" id="KW-0547">Nucleotide-binding</keyword>
<evidence type="ECO:0000313" key="5">
    <source>
        <dbReference type="Proteomes" id="UP000005744"/>
    </source>
</evidence>
<dbReference type="InterPro" id="IPR044672">
    <property type="entry name" value="MOCS2A"/>
</dbReference>
<dbReference type="STRING" id="395493.BegalDRAFT_2136"/>
<evidence type="ECO:0000313" key="4">
    <source>
        <dbReference type="EMBL" id="EIJ43000.1"/>
    </source>
</evidence>
<dbReference type="GO" id="GO:1990133">
    <property type="term" value="C:molybdopterin adenylyltransferase complex"/>
    <property type="evidence" value="ECO:0007669"/>
    <property type="project" value="TreeGrafter"/>
</dbReference>
<dbReference type="UniPathway" id="UPA00344"/>
<dbReference type="InterPro" id="IPR016155">
    <property type="entry name" value="Mopterin_synth/thiamin_S_b"/>
</dbReference>
<dbReference type="AlphaFoldDB" id="I3CHA7"/>
<gene>
    <name evidence="4" type="ORF">BegalDRAFT_2136</name>
</gene>
<reference evidence="4 5" key="1">
    <citation type="submission" date="2011-11" db="EMBL/GenBank/DDBJ databases">
        <title>Improved High-Quality Draft sequence of Beggiatoa alba B18lD.</title>
        <authorList>
            <consortium name="US DOE Joint Genome Institute"/>
            <person name="Lucas S."/>
            <person name="Han J."/>
            <person name="Lapidus A."/>
            <person name="Cheng J.-F."/>
            <person name="Goodwin L."/>
            <person name="Pitluck S."/>
            <person name="Peters L."/>
            <person name="Mikhailova N."/>
            <person name="Held B."/>
            <person name="Detter J.C."/>
            <person name="Han C."/>
            <person name="Tapia R."/>
            <person name="Land M."/>
            <person name="Hauser L."/>
            <person name="Kyrpides N."/>
            <person name="Ivanova N."/>
            <person name="Pagani I."/>
            <person name="Samuel K."/>
            <person name="Teske A."/>
            <person name="Mueller J."/>
            <person name="Woyke T."/>
        </authorList>
    </citation>
    <scope>NUCLEOTIDE SEQUENCE [LARGE SCALE GENOMIC DNA]</scope>
    <source>
        <strain evidence="4 5">B18LD</strain>
    </source>
</reference>
<protein>
    <recommendedName>
        <fullName evidence="3">Molybdopterin synthase sulfur carrier subunit</fullName>
    </recommendedName>
</protein>
<dbReference type="CDD" id="cd00754">
    <property type="entry name" value="Ubl_MoaD"/>
    <property type="match status" value="1"/>
</dbReference>
<evidence type="ECO:0000256" key="3">
    <source>
        <dbReference type="ARBA" id="ARBA00024247"/>
    </source>
</evidence>
<comment type="similarity">
    <text evidence="2">Belongs to the MoaD family.</text>
</comment>
<proteinExistence type="inferred from homology"/>
<dbReference type="HOGENOM" id="CLU_114601_4_0_6"/>
<dbReference type="InterPro" id="IPR012675">
    <property type="entry name" value="Beta-grasp_dom_sf"/>
</dbReference>
<dbReference type="Pfam" id="PF02597">
    <property type="entry name" value="ThiS"/>
    <property type="match status" value="1"/>
</dbReference>
<dbReference type="OrthoDB" id="9801945at2"/>
<dbReference type="GO" id="GO:0000166">
    <property type="term" value="F:nucleotide binding"/>
    <property type="evidence" value="ECO:0007669"/>
    <property type="project" value="UniProtKB-KW"/>
</dbReference>
<dbReference type="EMBL" id="JH600070">
    <property type="protein sequence ID" value="EIJ43000.1"/>
    <property type="molecule type" value="Genomic_DNA"/>
</dbReference>
<sequence length="76" mass="8448">MMITIKFFASLRQLVGKKEMQLTLTQPISVREVWTQVCAQPLPDHALMAINLEYVNAETLVQAGDEIAFFPPVTGG</sequence>
<dbReference type="PANTHER" id="PTHR33359:SF1">
    <property type="entry name" value="MOLYBDOPTERIN SYNTHASE SULFUR CARRIER SUBUNIT"/>
    <property type="match status" value="1"/>
</dbReference>
<dbReference type="SUPFAM" id="SSF54285">
    <property type="entry name" value="MoaD/ThiS"/>
    <property type="match status" value="1"/>
</dbReference>
<dbReference type="eggNOG" id="COG1977">
    <property type="taxonomic scope" value="Bacteria"/>
</dbReference>
<evidence type="ECO:0000256" key="1">
    <source>
        <dbReference type="ARBA" id="ARBA00022741"/>
    </source>
</evidence>
<dbReference type="InterPro" id="IPR003749">
    <property type="entry name" value="ThiS/MoaD-like"/>
</dbReference>
<dbReference type="Gene3D" id="3.10.20.30">
    <property type="match status" value="1"/>
</dbReference>
<evidence type="ECO:0000256" key="2">
    <source>
        <dbReference type="ARBA" id="ARBA00024200"/>
    </source>
</evidence>
<dbReference type="RefSeq" id="WP_002689865.1">
    <property type="nucleotide sequence ID" value="NZ_JH600070.1"/>
</dbReference>